<dbReference type="EMBL" id="CP059735">
    <property type="protein sequence ID" value="WDD96700.1"/>
    <property type="molecule type" value="Genomic_DNA"/>
</dbReference>
<reference evidence="1 2" key="2">
    <citation type="journal article" date="2022" name="Mar. Drugs">
        <title>Bioassay-Guided Fractionation Leads to the Detection of Cholic Acid Generated by the Rare Thalassomonas sp.</title>
        <authorList>
            <person name="Pheiffer F."/>
            <person name="Schneider Y.K."/>
            <person name="Hansen E.H."/>
            <person name="Andersen J.H."/>
            <person name="Isaksson J."/>
            <person name="Busche T."/>
            <person name="R C."/>
            <person name="Kalinowski J."/>
            <person name="Zyl L.V."/>
            <person name="Trindade M."/>
        </authorList>
    </citation>
    <scope>NUCLEOTIDE SEQUENCE [LARGE SCALE GENOMIC DNA]</scope>
    <source>
        <strain evidence="1 2">A5K-106</strain>
    </source>
</reference>
<proteinExistence type="predicted"/>
<accession>A0AAF0C1E9</accession>
<evidence type="ECO:0000313" key="1">
    <source>
        <dbReference type="EMBL" id="WDD96700.1"/>
    </source>
</evidence>
<dbReference type="NCBIfam" id="TIGR03353">
    <property type="entry name" value="VI_chp_4"/>
    <property type="match status" value="1"/>
</dbReference>
<dbReference type="PANTHER" id="PTHR35566:SF1">
    <property type="entry name" value="TYPE VI SECRETION SYSTEM BASEPLATE COMPONENT TSSK1"/>
    <property type="match status" value="1"/>
</dbReference>
<gene>
    <name evidence="1" type="primary">tssK</name>
    <name evidence="1" type="ORF">SG35_015075</name>
</gene>
<sequence>MPGQKRVVWSEGMLMLPQHFQQQTRYFEQLIQAQQSHYQYPMWGMASLEIDSALLNAGKVSLVKASGYFPDGSFFEIPDRDNLPPALEITGQDRGQIIYLCLYLFHASNTEVSRDQQKAGYCRYLLEEIPLRDTSCDHAEKNHVEVCALNLRLLREKDDRAEYLSIPLARVEEVKGDGKVVLSHDFIASTINIKSCAYICSALEELESVVRHRAEAVANRVSVEGKAVASEVSDFLMLLCLNRYLPRLVHVSSYPCIHPYFLYLLFIELIGEFSTFTHAGKLAPDLPIYNHQQLSDCFHVLISELKASFSAVLEQKSVNIALKDGKAGVNIAVLPDKRLLTNSAFVLAVSADMGLDELRKFFPGQVKLGAVEEIKELVNVQLPGIQITPLAVAPRQIPYQKGTVYFELVQQGQYWQSLETSGGLAIHVGSKFPNLKLELWAVRTR</sequence>
<dbReference type="KEGG" id="tact:SG35_015075"/>
<protein>
    <submittedName>
        <fullName evidence="1">Type VI secretion system baseplate subunit TssK</fullName>
    </submittedName>
</protein>
<keyword evidence="2" id="KW-1185">Reference proteome</keyword>
<dbReference type="InterPro" id="IPR010263">
    <property type="entry name" value="T6SS_TssK"/>
</dbReference>
<dbReference type="AlphaFoldDB" id="A0AAF0C1E9"/>
<dbReference type="Pfam" id="PF05936">
    <property type="entry name" value="T6SS_VasE"/>
    <property type="match status" value="1"/>
</dbReference>
<reference evidence="1 2" key="1">
    <citation type="journal article" date="2015" name="Genome Announc.">
        <title>Draft Genome Sequences of Marine Isolates of Thalassomonas viridans and Thalassomonas actiniarum.</title>
        <authorList>
            <person name="Olonade I."/>
            <person name="van Zyl L.J."/>
            <person name="Trindade M."/>
        </authorList>
    </citation>
    <scope>NUCLEOTIDE SEQUENCE [LARGE SCALE GENOMIC DNA]</scope>
    <source>
        <strain evidence="1 2">A5K-106</strain>
    </source>
</reference>
<name>A0AAF0C1E9_9GAMM</name>
<organism evidence="1 2">
    <name type="scientific">Thalassomonas actiniarum</name>
    <dbReference type="NCBI Taxonomy" id="485447"/>
    <lineage>
        <taxon>Bacteria</taxon>
        <taxon>Pseudomonadati</taxon>
        <taxon>Pseudomonadota</taxon>
        <taxon>Gammaproteobacteria</taxon>
        <taxon>Alteromonadales</taxon>
        <taxon>Colwelliaceae</taxon>
        <taxon>Thalassomonas</taxon>
    </lineage>
</organism>
<dbReference type="RefSeq" id="WP_044834633.1">
    <property type="nucleotide sequence ID" value="NZ_CP059735.1"/>
</dbReference>
<dbReference type="PANTHER" id="PTHR35566">
    <property type="entry name" value="BLR3599 PROTEIN"/>
    <property type="match status" value="1"/>
</dbReference>
<dbReference type="Proteomes" id="UP000032568">
    <property type="component" value="Chromosome"/>
</dbReference>
<evidence type="ECO:0000313" key="2">
    <source>
        <dbReference type="Proteomes" id="UP000032568"/>
    </source>
</evidence>